<evidence type="ECO:0000313" key="3">
    <source>
        <dbReference type="Proteomes" id="UP000050761"/>
    </source>
</evidence>
<feature type="signal peptide" evidence="1">
    <location>
        <begin position="1"/>
        <end position="19"/>
    </location>
</feature>
<gene>
    <name evidence="2" type="ORF">HPBE_LOCUS3692</name>
</gene>
<dbReference type="EMBL" id="UZAH01012616">
    <property type="protein sequence ID" value="VDO40183.1"/>
    <property type="molecule type" value="Genomic_DNA"/>
</dbReference>
<reference evidence="4" key="2">
    <citation type="submission" date="2019-09" db="UniProtKB">
        <authorList>
            <consortium name="WormBaseParasite"/>
        </authorList>
    </citation>
    <scope>IDENTIFICATION</scope>
</reference>
<sequence length="68" mass="8006">MVRFLRFCILTNTLTIGVTRPVSEITMIAVAVFRGTYVPDKVTNNYDEIFRWYFWCLLIKQAPKLFLA</sequence>
<protein>
    <submittedName>
        <fullName evidence="4">Bestrophin homolog</fullName>
    </submittedName>
</protein>
<reference evidence="2 3" key="1">
    <citation type="submission" date="2018-11" db="EMBL/GenBank/DDBJ databases">
        <authorList>
            <consortium name="Pathogen Informatics"/>
        </authorList>
    </citation>
    <scope>NUCLEOTIDE SEQUENCE [LARGE SCALE GENOMIC DNA]</scope>
</reference>
<name>A0A183FBZ9_HELPZ</name>
<dbReference type="Proteomes" id="UP000050761">
    <property type="component" value="Unassembled WGS sequence"/>
</dbReference>
<proteinExistence type="predicted"/>
<feature type="chain" id="PRO_5044551335" evidence="1">
    <location>
        <begin position="20"/>
        <end position="68"/>
    </location>
</feature>
<accession>A0A183FBZ9</accession>
<keyword evidence="1" id="KW-0732">Signal</keyword>
<evidence type="ECO:0000313" key="2">
    <source>
        <dbReference type="EMBL" id="VDO40183.1"/>
    </source>
</evidence>
<evidence type="ECO:0000256" key="1">
    <source>
        <dbReference type="SAM" id="SignalP"/>
    </source>
</evidence>
<keyword evidence="3" id="KW-1185">Reference proteome</keyword>
<dbReference type="AlphaFoldDB" id="A0A183FBZ9"/>
<organism evidence="3 4">
    <name type="scientific">Heligmosomoides polygyrus</name>
    <name type="common">Parasitic roundworm</name>
    <dbReference type="NCBI Taxonomy" id="6339"/>
    <lineage>
        <taxon>Eukaryota</taxon>
        <taxon>Metazoa</taxon>
        <taxon>Ecdysozoa</taxon>
        <taxon>Nematoda</taxon>
        <taxon>Chromadorea</taxon>
        <taxon>Rhabditida</taxon>
        <taxon>Rhabditina</taxon>
        <taxon>Rhabditomorpha</taxon>
        <taxon>Strongyloidea</taxon>
        <taxon>Heligmosomidae</taxon>
        <taxon>Heligmosomoides</taxon>
    </lineage>
</organism>
<dbReference type="WBParaSite" id="HPBE_0000369101-mRNA-1">
    <property type="protein sequence ID" value="HPBE_0000369101-mRNA-1"/>
    <property type="gene ID" value="HPBE_0000369101"/>
</dbReference>
<accession>A0A3P7WAJ5</accession>
<evidence type="ECO:0000313" key="4">
    <source>
        <dbReference type="WBParaSite" id="HPBE_0000369101-mRNA-1"/>
    </source>
</evidence>